<dbReference type="GO" id="GO:0046417">
    <property type="term" value="P:chorismate metabolic process"/>
    <property type="evidence" value="ECO:0007669"/>
    <property type="project" value="InterPro"/>
</dbReference>
<keyword evidence="13" id="KW-0732">Signal</keyword>
<accession>A0A177VC86</accession>
<feature type="region of interest" description="Disordered" evidence="12">
    <location>
        <begin position="32"/>
        <end position="62"/>
    </location>
</feature>
<evidence type="ECO:0000313" key="18">
    <source>
        <dbReference type="Proteomes" id="UP000836402"/>
    </source>
</evidence>
<evidence type="ECO:0000313" key="17">
    <source>
        <dbReference type="Proteomes" id="UP000077671"/>
    </source>
</evidence>
<evidence type="ECO:0000256" key="6">
    <source>
        <dbReference type="ARBA" id="ARBA00022498"/>
    </source>
</evidence>
<keyword evidence="9" id="KW-0584">Phenylalanine biosynthesis</keyword>
<dbReference type="GO" id="GO:0009094">
    <property type="term" value="P:L-phenylalanine biosynthetic process"/>
    <property type="evidence" value="ECO:0007669"/>
    <property type="project" value="UniProtKB-KW"/>
</dbReference>
<dbReference type="EMBL" id="LWDD02000474">
    <property type="protein sequence ID" value="KAE8260351.1"/>
    <property type="molecule type" value="Genomic_DNA"/>
</dbReference>
<dbReference type="InterPro" id="IPR002701">
    <property type="entry name" value="CM_II_prokaryot"/>
</dbReference>
<evidence type="ECO:0000256" key="8">
    <source>
        <dbReference type="ARBA" id="ARBA00023141"/>
    </source>
</evidence>
<keyword evidence="6" id="KW-0827">Tyrosine biosynthesis</keyword>
<keyword evidence="18" id="KW-1185">Reference proteome</keyword>
<reference evidence="15" key="3">
    <citation type="submission" date="2020-10" db="EMBL/GenBank/DDBJ databases">
        <authorList>
            <person name="Sedaghatjoo S."/>
        </authorList>
    </citation>
    <scope>NUCLEOTIDE SEQUENCE</scope>
    <source>
        <strain evidence="15">AZH3</strain>
    </source>
</reference>
<gene>
    <name evidence="16" type="ORF">A4X03_0g3844</name>
    <name evidence="15" type="ORF">JKIAZH3_G3244</name>
</gene>
<dbReference type="PANTHER" id="PTHR21145:SF12">
    <property type="entry name" value="CHORISMATE MUTASE"/>
    <property type="match status" value="1"/>
</dbReference>
<keyword evidence="8" id="KW-0057">Aromatic amino acid biosynthesis</keyword>
<evidence type="ECO:0000256" key="9">
    <source>
        <dbReference type="ARBA" id="ARBA00023222"/>
    </source>
</evidence>
<evidence type="ECO:0000256" key="7">
    <source>
        <dbReference type="ARBA" id="ARBA00022605"/>
    </source>
</evidence>
<dbReference type="SUPFAM" id="SSF48600">
    <property type="entry name" value="Chorismate mutase II"/>
    <property type="match status" value="1"/>
</dbReference>
<comment type="pathway">
    <text evidence="2">Metabolic intermediate biosynthesis; prephenate biosynthesis; prephenate from chorismate: step 1/1.</text>
</comment>
<dbReference type="Proteomes" id="UP000077671">
    <property type="component" value="Unassembled WGS sequence"/>
</dbReference>
<evidence type="ECO:0000259" key="14">
    <source>
        <dbReference type="Pfam" id="PF01817"/>
    </source>
</evidence>
<dbReference type="GO" id="GO:0004106">
    <property type="term" value="F:chorismate mutase activity"/>
    <property type="evidence" value="ECO:0007669"/>
    <property type="project" value="UniProtKB-EC"/>
</dbReference>
<evidence type="ECO:0000256" key="12">
    <source>
        <dbReference type="SAM" id="MobiDB-lite"/>
    </source>
</evidence>
<dbReference type="InterPro" id="IPR008238">
    <property type="entry name" value="Chorismate_mutase_AroQ_euk"/>
</dbReference>
<comment type="catalytic activity">
    <reaction evidence="11">
        <text>chorismate = prephenate</text>
        <dbReference type="Rhea" id="RHEA:13897"/>
        <dbReference type="ChEBI" id="CHEBI:29748"/>
        <dbReference type="ChEBI" id="CHEBI:29934"/>
        <dbReference type="EC" id="5.4.99.5"/>
    </reaction>
    <physiologicalReaction direction="left-to-right" evidence="11">
        <dbReference type="Rhea" id="RHEA:13898"/>
    </physiologicalReaction>
</comment>
<reference evidence="16" key="1">
    <citation type="submission" date="2016-04" db="EMBL/GenBank/DDBJ databases">
        <authorList>
            <person name="Nguyen H.D."/>
            <person name="Kesanakurti P."/>
            <person name="Cullis J."/>
            <person name="Levesque C.A."/>
            <person name="Hambleton S."/>
        </authorList>
    </citation>
    <scope>NUCLEOTIDE SEQUENCE</scope>
    <source>
        <strain evidence="16">DAOMC 238032</strain>
    </source>
</reference>
<dbReference type="Gene3D" id="1.10.590.10">
    <property type="entry name" value="Chorismate mutase, AroQ class superfamily, eukaryotic"/>
    <property type="match status" value="1"/>
</dbReference>
<dbReference type="InterPro" id="IPR036263">
    <property type="entry name" value="Chorismate_II_sf"/>
</dbReference>
<dbReference type="AlphaFoldDB" id="A0A177VC86"/>
<evidence type="ECO:0000256" key="5">
    <source>
        <dbReference type="ARBA" id="ARBA00022490"/>
    </source>
</evidence>
<evidence type="ECO:0000256" key="10">
    <source>
        <dbReference type="ARBA" id="ARBA00023235"/>
    </source>
</evidence>
<proteinExistence type="predicted"/>
<dbReference type="Proteomes" id="UP000836402">
    <property type="component" value="Unassembled WGS sequence"/>
</dbReference>
<evidence type="ECO:0000256" key="3">
    <source>
        <dbReference type="ARBA" id="ARBA00012404"/>
    </source>
</evidence>
<dbReference type="Pfam" id="PF01817">
    <property type="entry name" value="CM_2"/>
    <property type="match status" value="1"/>
</dbReference>
<dbReference type="UniPathway" id="UPA00120">
    <property type="reaction ID" value="UER00203"/>
</dbReference>
<evidence type="ECO:0000256" key="4">
    <source>
        <dbReference type="ARBA" id="ARBA00020296"/>
    </source>
</evidence>
<evidence type="ECO:0000313" key="15">
    <source>
        <dbReference type="EMBL" id="CAD6916134.1"/>
    </source>
</evidence>
<organism evidence="16 17">
    <name type="scientific">Tilletia caries</name>
    <name type="common">wheat bunt fungus</name>
    <dbReference type="NCBI Taxonomy" id="13290"/>
    <lineage>
        <taxon>Eukaryota</taxon>
        <taxon>Fungi</taxon>
        <taxon>Dikarya</taxon>
        <taxon>Basidiomycota</taxon>
        <taxon>Ustilaginomycotina</taxon>
        <taxon>Exobasidiomycetes</taxon>
        <taxon>Tilletiales</taxon>
        <taxon>Tilletiaceae</taxon>
        <taxon>Tilletia</taxon>
    </lineage>
</organism>
<feature type="compositionally biased region" description="Low complexity" evidence="12">
    <location>
        <begin position="48"/>
        <end position="58"/>
    </location>
</feature>
<protein>
    <recommendedName>
        <fullName evidence="4">Chorismate mutase</fullName>
        <ecNumber evidence="3">5.4.99.5</ecNumber>
    </recommendedName>
</protein>
<evidence type="ECO:0000256" key="11">
    <source>
        <dbReference type="ARBA" id="ARBA00023979"/>
    </source>
</evidence>
<dbReference type="InterPro" id="IPR037039">
    <property type="entry name" value="CM_AroQ_sf_eucaryotic"/>
</dbReference>
<evidence type="ECO:0000313" key="16">
    <source>
        <dbReference type="EMBL" id="KAE8260351.1"/>
    </source>
</evidence>
<evidence type="ECO:0000256" key="2">
    <source>
        <dbReference type="ARBA" id="ARBA00004817"/>
    </source>
</evidence>
<dbReference type="EC" id="5.4.99.5" evidence="3"/>
<keyword evidence="10" id="KW-0413">Isomerase</keyword>
<sequence>MLHAFTTSLTIHSLLLLLCSLFSSSLCSDPSSTGTGQAPANPTPAPFSPSAAAPFHNPFTDPSSPPAEYLNLTKIRNVLERMEDLIILALIQRVQYPYDPSLYVRQEGKKAPKLDWFLQGEEALLALTGQWQLPDQVPFAPLGKLPQPVFSPLPQYPIVLHGSASNISLNAELKKAYLTSTLPSLNLPRQSPSAVAGPTLSADASWLHLLSSRIHLGVYVAESKYISNATLFTEPIRARDRTTLNLLVTNQTVEDANVARVQVKATGYGAPAEAVGGLYRNVLIPLTKEVEVGYLLGRLS</sequence>
<comment type="caution">
    <text evidence="16">The sequence shown here is derived from an EMBL/GenBank/DDBJ whole genome shotgun (WGS) entry which is preliminary data.</text>
</comment>
<comment type="subcellular location">
    <subcellularLocation>
        <location evidence="1">Cytoplasm</location>
    </subcellularLocation>
</comment>
<name>A0A177VC86_9BASI</name>
<dbReference type="EMBL" id="CAJHJG010001968">
    <property type="protein sequence ID" value="CAD6916134.1"/>
    <property type="molecule type" value="Genomic_DNA"/>
</dbReference>
<feature type="chain" id="PRO_5044292210" description="Chorismate mutase" evidence="13">
    <location>
        <begin position="28"/>
        <end position="300"/>
    </location>
</feature>
<keyword evidence="7" id="KW-0028">Amino-acid biosynthesis</keyword>
<dbReference type="GO" id="GO:0005737">
    <property type="term" value="C:cytoplasm"/>
    <property type="evidence" value="ECO:0007669"/>
    <property type="project" value="UniProtKB-SubCell"/>
</dbReference>
<dbReference type="PROSITE" id="PS51169">
    <property type="entry name" value="CHORISMATE_MUT_3"/>
    <property type="match status" value="1"/>
</dbReference>
<evidence type="ECO:0000256" key="13">
    <source>
        <dbReference type="SAM" id="SignalP"/>
    </source>
</evidence>
<evidence type="ECO:0000256" key="1">
    <source>
        <dbReference type="ARBA" id="ARBA00004496"/>
    </source>
</evidence>
<reference evidence="16" key="2">
    <citation type="journal article" date="2019" name="IMA Fungus">
        <title>Genome sequencing and comparison of five Tilletia species to identify candidate genes for the detection of regulated species infecting wheat.</title>
        <authorList>
            <person name="Nguyen H.D.T."/>
            <person name="Sultana T."/>
            <person name="Kesanakurti P."/>
            <person name="Hambleton S."/>
        </authorList>
    </citation>
    <scope>NUCLEOTIDE SEQUENCE</scope>
    <source>
        <strain evidence="16">DAOMC 238032</strain>
    </source>
</reference>
<feature type="signal peptide" evidence="13">
    <location>
        <begin position="1"/>
        <end position="27"/>
    </location>
</feature>
<dbReference type="PANTHER" id="PTHR21145">
    <property type="entry name" value="CHORISMATE MUTASE"/>
    <property type="match status" value="1"/>
</dbReference>
<feature type="domain" description="Chorismate mutase" evidence="14">
    <location>
        <begin position="203"/>
        <end position="291"/>
    </location>
</feature>
<keyword evidence="5" id="KW-0963">Cytoplasm</keyword>